<dbReference type="PANTHER" id="PTHR42736:SF1">
    <property type="entry name" value="PROTEIN-GLUTAMINE GAMMA-GLUTAMYLTRANSFERASE"/>
    <property type="match status" value="1"/>
</dbReference>
<dbReference type="eggNOG" id="COG1305">
    <property type="taxonomic scope" value="Bacteria"/>
</dbReference>
<dbReference type="EMBL" id="CP016896">
    <property type="protein sequence ID" value="APV35193.1"/>
    <property type="molecule type" value="Genomic_DNA"/>
</dbReference>
<feature type="transmembrane region" description="Helical" evidence="1">
    <location>
        <begin position="123"/>
        <end position="142"/>
    </location>
</feature>
<evidence type="ECO:0000313" key="4">
    <source>
        <dbReference type="Proteomes" id="UP000185674"/>
    </source>
</evidence>
<name>A0A1P8EG51_9GAMM</name>
<dbReference type="Pfam" id="PF01841">
    <property type="entry name" value="Transglut_core"/>
    <property type="match status" value="1"/>
</dbReference>
<evidence type="ECO:0000313" key="3">
    <source>
        <dbReference type="EMBL" id="APV35193.1"/>
    </source>
</evidence>
<gene>
    <name evidence="3" type="ORF">BEN76_03825</name>
</gene>
<feature type="transmembrane region" description="Helical" evidence="1">
    <location>
        <begin position="100"/>
        <end position="117"/>
    </location>
</feature>
<dbReference type="RefSeq" id="WP_076032299.1">
    <property type="nucleotide sequence ID" value="NZ_CP016896.1"/>
</dbReference>
<feature type="transmembrane region" description="Helical" evidence="1">
    <location>
        <begin position="5"/>
        <end position="23"/>
    </location>
</feature>
<dbReference type="InterPro" id="IPR038765">
    <property type="entry name" value="Papain-like_cys_pep_sf"/>
</dbReference>
<feature type="transmembrane region" description="Helical" evidence="1">
    <location>
        <begin position="29"/>
        <end position="47"/>
    </location>
</feature>
<organism evidence="3 4">
    <name type="scientific">Acinetobacter soli</name>
    <dbReference type="NCBI Taxonomy" id="487316"/>
    <lineage>
        <taxon>Bacteria</taxon>
        <taxon>Pseudomonadati</taxon>
        <taxon>Pseudomonadota</taxon>
        <taxon>Gammaproteobacteria</taxon>
        <taxon>Moraxellales</taxon>
        <taxon>Moraxellaceae</taxon>
        <taxon>Acinetobacter</taxon>
    </lineage>
</organism>
<dbReference type="SMART" id="SM00460">
    <property type="entry name" value="TGc"/>
    <property type="match status" value="1"/>
</dbReference>
<reference evidence="3 4" key="1">
    <citation type="submission" date="2016-08" db="EMBL/GenBank/DDBJ databases">
        <title>Complete genome sequence of Acinetobacter baylyi strain GFJ2.</title>
        <authorList>
            <person name="Tabata M."/>
            <person name="Kuboki S."/>
            <person name="Gibu N."/>
            <person name="Kinouchi Y."/>
            <person name="Vangnai A."/>
            <person name="Kasai D."/>
            <person name="Fukuda M."/>
        </authorList>
    </citation>
    <scope>NUCLEOTIDE SEQUENCE [LARGE SCALE GENOMIC DNA]</scope>
    <source>
        <strain evidence="3 4">GFJ2</strain>
    </source>
</reference>
<feature type="transmembrane region" description="Helical" evidence="1">
    <location>
        <begin position="77"/>
        <end position="93"/>
    </location>
</feature>
<protein>
    <submittedName>
        <fullName evidence="3">Transglutaminase</fullName>
    </submittedName>
</protein>
<feature type="transmembrane region" description="Helical" evidence="1">
    <location>
        <begin position="163"/>
        <end position="182"/>
    </location>
</feature>
<keyword evidence="1" id="KW-1133">Transmembrane helix</keyword>
<feature type="domain" description="Transglutaminase-like" evidence="2">
    <location>
        <begin position="400"/>
        <end position="470"/>
    </location>
</feature>
<keyword evidence="1" id="KW-0472">Membrane</keyword>
<dbReference type="InterPro" id="IPR052901">
    <property type="entry name" value="Bact_TGase-like"/>
</dbReference>
<accession>A0A1P8EG51</accession>
<keyword evidence="1" id="KW-0812">Transmembrane</keyword>
<dbReference type="InterPro" id="IPR021878">
    <property type="entry name" value="TgpA_N"/>
</dbReference>
<dbReference type="InterPro" id="IPR002931">
    <property type="entry name" value="Transglutaminase-like"/>
</dbReference>
<dbReference type="Pfam" id="PF11992">
    <property type="entry name" value="TgpA_N"/>
    <property type="match status" value="1"/>
</dbReference>
<evidence type="ECO:0000259" key="2">
    <source>
        <dbReference type="SMART" id="SM00460"/>
    </source>
</evidence>
<dbReference type="SUPFAM" id="SSF54001">
    <property type="entry name" value="Cysteine proteinases"/>
    <property type="match status" value="1"/>
</dbReference>
<dbReference type="Gene3D" id="3.10.620.30">
    <property type="match status" value="1"/>
</dbReference>
<dbReference type="PANTHER" id="PTHR42736">
    <property type="entry name" value="PROTEIN-GLUTAMINE GAMMA-GLUTAMYLTRANSFERASE"/>
    <property type="match status" value="1"/>
</dbReference>
<evidence type="ECO:0000256" key="1">
    <source>
        <dbReference type="SAM" id="Phobius"/>
    </source>
</evidence>
<sequence length="666" mass="76416">MAKQLYFAVLPLTIMVLVAQFAYMPASVSLIWLIMLLVIVWRYFYAALKPISKLFLVALVCTALGLIYLSFKTFLGVEAGVALLTTCLYAKCIESKSTRDLLVVFNFGLFVCASLFLHSQSALMLIGVLIGLIFCLIGLYRIQIHGFVETNSTRSSIKHDVILTIRTILIATPFFLILFVFFPRFPPLWHVPLTSHQGMTGMSDRMSPGDIAELSQSTALAFRIIGDLTQLPIQQQRYWRAMVLDQYDGAVWTSHAVNQLPIRNEIFPHQVVRYQYLSALPNQSWIMGLDQSGVRDPNYQQYADGSIKQIRRPSGTVPIELYWMQTQTNTTARTIQLKQALDAPQQLAPQTFALAQQLWQQSNSSPSLYIERVLHWYQTQGFVYTLSPGVLSGNRMDQFLFERKEGFCEHYASSFVLLMRYAGIPARIVVGYQGGQLAPDAKSWEVRQLDAHAWTEVYLNDTWQRIDPTAVIAPARIDEGMQRYLEGNQNVWGNQAQSGWARHNFNFLKTLIIWRDYFDYQWQIKVVGYDVNRQQNFLASLGIFSSTKAMLMMLSLIAVVVIIFVWGYGYFYRPKCSRLERLINGFSHKIHKSLQKNKSETFKSWFQRLSMHVKHTKPFDDAIAVHEKIQFSGEFSDKDYIKFKELLKLCASELKSLEKACVRKGN</sequence>
<feature type="transmembrane region" description="Helical" evidence="1">
    <location>
        <begin position="549"/>
        <end position="571"/>
    </location>
</feature>
<dbReference type="STRING" id="487316.BEN76_03825"/>
<feature type="transmembrane region" description="Helical" evidence="1">
    <location>
        <begin position="54"/>
        <end position="71"/>
    </location>
</feature>
<dbReference type="KEGG" id="asol:BEN76_03825"/>
<dbReference type="AlphaFoldDB" id="A0A1P8EG51"/>
<dbReference type="Proteomes" id="UP000185674">
    <property type="component" value="Chromosome"/>
</dbReference>
<proteinExistence type="predicted"/>